<gene>
    <name evidence="2" type="ORF">CRENBAI_017262</name>
</gene>
<evidence type="ECO:0000313" key="2">
    <source>
        <dbReference type="EMBL" id="KAK5602951.1"/>
    </source>
</evidence>
<name>A0AAV9QZM1_9TELE</name>
<proteinExistence type="predicted"/>
<dbReference type="AlphaFoldDB" id="A0AAV9QZM1"/>
<reference evidence="2 3" key="1">
    <citation type="submission" date="2021-06" db="EMBL/GenBank/DDBJ databases">
        <authorList>
            <person name="Palmer J.M."/>
        </authorList>
    </citation>
    <scope>NUCLEOTIDE SEQUENCE [LARGE SCALE GENOMIC DNA]</scope>
    <source>
        <strain evidence="2 3">MEX-2019</strain>
        <tissue evidence="2">Muscle</tissue>
    </source>
</reference>
<organism evidence="2 3">
    <name type="scientific">Crenichthys baileyi</name>
    <name type="common">White River springfish</name>
    <dbReference type="NCBI Taxonomy" id="28760"/>
    <lineage>
        <taxon>Eukaryota</taxon>
        <taxon>Metazoa</taxon>
        <taxon>Chordata</taxon>
        <taxon>Craniata</taxon>
        <taxon>Vertebrata</taxon>
        <taxon>Euteleostomi</taxon>
        <taxon>Actinopterygii</taxon>
        <taxon>Neopterygii</taxon>
        <taxon>Teleostei</taxon>
        <taxon>Neoteleostei</taxon>
        <taxon>Acanthomorphata</taxon>
        <taxon>Ovalentaria</taxon>
        <taxon>Atherinomorphae</taxon>
        <taxon>Cyprinodontiformes</taxon>
        <taxon>Goodeidae</taxon>
        <taxon>Crenichthys</taxon>
    </lineage>
</organism>
<keyword evidence="3" id="KW-1185">Reference proteome</keyword>
<feature type="compositionally biased region" description="Acidic residues" evidence="1">
    <location>
        <begin position="153"/>
        <end position="162"/>
    </location>
</feature>
<evidence type="ECO:0000313" key="3">
    <source>
        <dbReference type="Proteomes" id="UP001311232"/>
    </source>
</evidence>
<accession>A0AAV9QZM1</accession>
<feature type="region of interest" description="Disordered" evidence="1">
    <location>
        <begin position="139"/>
        <end position="195"/>
    </location>
</feature>
<protein>
    <submittedName>
        <fullName evidence="2">Uncharacterized protein</fullName>
    </submittedName>
</protein>
<dbReference type="EMBL" id="JAHHUM010002597">
    <property type="protein sequence ID" value="KAK5602951.1"/>
    <property type="molecule type" value="Genomic_DNA"/>
</dbReference>
<comment type="caution">
    <text evidence="2">The sequence shown here is derived from an EMBL/GenBank/DDBJ whole genome shotgun (WGS) entry which is preliminary data.</text>
</comment>
<evidence type="ECO:0000256" key="1">
    <source>
        <dbReference type="SAM" id="MobiDB-lite"/>
    </source>
</evidence>
<dbReference type="Proteomes" id="UP001311232">
    <property type="component" value="Unassembled WGS sequence"/>
</dbReference>
<sequence length="195" mass="21555">MMWTEVQQLSGDMTWTELQQCSGDPVWADLQQVPGVLAWAVQKQLPGVLAWAAQKQLPGVLAWKVDGTRQVLPQNTELERAKTAWVELQQAWETVLWQAKMRAYLLQPSRQLAGKPPPRQPNRKVLRADVSCGGMRVRASVPDQNAQPGEQPENGDEGDLSPEMESPTWIHHKPTAALTAQQNGAVSSPPPETGK</sequence>